<name>A0AAW0GWJ9_9APHY</name>
<protein>
    <submittedName>
        <fullName evidence="2">Uncharacterized protein</fullName>
    </submittedName>
</protein>
<feature type="compositionally biased region" description="Polar residues" evidence="1">
    <location>
        <begin position="23"/>
        <end position="32"/>
    </location>
</feature>
<evidence type="ECO:0000256" key="1">
    <source>
        <dbReference type="SAM" id="MobiDB-lite"/>
    </source>
</evidence>
<feature type="compositionally biased region" description="Acidic residues" evidence="1">
    <location>
        <begin position="74"/>
        <end position="97"/>
    </location>
</feature>
<evidence type="ECO:0000313" key="3">
    <source>
        <dbReference type="Proteomes" id="UP001385951"/>
    </source>
</evidence>
<dbReference type="AlphaFoldDB" id="A0AAW0GWJ9"/>
<feature type="compositionally biased region" description="Acidic residues" evidence="1">
    <location>
        <begin position="146"/>
        <end position="165"/>
    </location>
</feature>
<sequence>MKPVADPDQEELLRILESHGQQFLGSFDSNTLKGKRRDTAGPSVGPSRKRAKIEHNSEEANDSEGSDEWHGFGEENDSQSDDALETDDEDRVYDAEDVSPRTSGVPDVIVFSENSGSSSTSTQPTKAQMKAFMSSKVEKLRKDISPEEEEIGEDNGDDEMQVSLS</sequence>
<feature type="compositionally biased region" description="Low complexity" evidence="1">
    <location>
        <begin position="112"/>
        <end position="121"/>
    </location>
</feature>
<feature type="compositionally biased region" description="Basic and acidic residues" evidence="1">
    <location>
        <begin position="136"/>
        <end position="145"/>
    </location>
</feature>
<reference evidence="2 3" key="1">
    <citation type="submission" date="2022-09" db="EMBL/GenBank/DDBJ databases">
        <authorList>
            <person name="Palmer J.M."/>
        </authorList>
    </citation>
    <scope>NUCLEOTIDE SEQUENCE [LARGE SCALE GENOMIC DNA]</scope>
    <source>
        <strain evidence="2 3">DSM 7382</strain>
    </source>
</reference>
<organism evidence="2 3">
    <name type="scientific">Cerrena zonata</name>
    <dbReference type="NCBI Taxonomy" id="2478898"/>
    <lineage>
        <taxon>Eukaryota</taxon>
        <taxon>Fungi</taxon>
        <taxon>Dikarya</taxon>
        <taxon>Basidiomycota</taxon>
        <taxon>Agaricomycotina</taxon>
        <taxon>Agaricomycetes</taxon>
        <taxon>Polyporales</taxon>
        <taxon>Cerrenaceae</taxon>
        <taxon>Cerrena</taxon>
    </lineage>
</organism>
<evidence type="ECO:0000313" key="2">
    <source>
        <dbReference type="EMBL" id="KAK7696644.1"/>
    </source>
</evidence>
<dbReference type="EMBL" id="JASBNA010000001">
    <property type="protein sequence ID" value="KAK7696644.1"/>
    <property type="molecule type" value="Genomic_DNA"/>
</dbReference>
<comment type="caution">
    <text evidence="2">The sequence shown here is derived from an EMBL/GenBank/DDBJ whole genome shotgun (WGS) entry which is preliminary data.</text>
</comment>
<proteinExistence type="predicted"/>
<dbReference type="Proteomes" id="UP001385951">
    <property type="component" value="Unassembled WGS sequence"/>
</dbReference>
<keyword evidence="3" id="KW-1185">Reference proteome</keyword>
<gene>
    <name evidence="2" type="ORF">QCA50_001302</name>
</gene>
<feature type="region of interest" description="Disordered" evidence="1">
    <location>
        <begin position="23"/>
        <end position="165"/>
    </location>
</feature>
<accession>A0AAW0GWJ9</accession>